<dbReference type="PANTHER" id="PTHR30239">
    <property type="entry name" value="ACETOLACTATE SYNTHASE SMALL SUBUNIT"/>
    <property type="match status" value="1"/>
</dbReference>
<dbReference type="InterPro" id="IPR054480">
    <property type="entry name" value="AHAS_small-like_ACT"/>
</dbReference>
<reference evidence="10 11" key="1">
    <citation type="submission" date="2017-05" db="EMBL/GenBank/DDBJ databases">
        <authorList>
            <person name="Varghese N."/>
            <person name="Submissions S."/>
        </authorList>
    </citation>
    <scope>NUCLEOTIDE SEQUENCE [LARGE SCALE GENOMIC DNA]</scope>
    <source>
        <strain evidence="10 11">DSM 21985</strain>
    </source>
</reference>
<dbReference type="EMBL" id="FXTP01000010">
    <property type="protein sequence ID" value="SMO77262.1"/>
    <property type="molecule type" value="Genomic_DNA"/>
</dbReference>
<evidence type="ECO:0000259" key="9">
    <source>
        <dbReference type="PROSITE" id="PS51671"/>
    </source>
</evidence>
<dbReference type="Gene3D" id="3.30.70.1150">
    <property type="entry name" value="ACT-like. Chain A, domain 2"/>
    <property type="match status" value="1"/>
</dbReference>
<keyword evidence="6" id="KW-0028">Amino-acid biosynthesis</keyword>
<keyword evidence="11" id="KW-1185">Reference proteome</keyword>
<organism evidence="10 11">
    <name type="scientific">Gracilimonas mengyeensis</name>
    <dbReference type="NCBI Taxonomy" id="1302730"/>
    <lineage>
        <taxon>Bacteria</taxon>
        <taxon>Pseudomonadati</taxon>
        <taxon>Balneolota</taxon>
        <taxon>Balneolia</taxon>
        <taxon>Balneolales</taxon>
        <taxon>Balneolaceae</taxon>
        <taxon>Gracilimonas</taxon>
    </lineage>
</organism>
<dbReference type="GO" id="GO:0009099">
    <property type="term" value="P:L-valine biosynthetic process"/>
    <property type="evidence" value="ECO:0007669"/>
    <property type="project" value="UniProtKB-UniPathway"/>
</dbReference>
<dbReference type="InterPro" id="IPR027271">
    <property type="entry name" value="Acetolactate_synth/TF_NikR_C"/>
</dbReference>
<dbReference type="NCBIfam" id="TIGR00119">
    <property type="entry name" value="acolac_sm"/>
    <property type="match status" value="1"/>
</dbReference>
<keyword evidence="7" id="KW-0100">Branched-chain amino acid biosynthesis</keyword>
<dbReference type="PROSITE" id="PS51671">
    <property type="entry name" value="ACT"/>
    <property type="match status" value="1"/>
</dbReference>
<dbReference type="InterPro" id="IPR019455">
    <property type="entry name" value="Acetolactate_synth_ssu_C"/>
</dbReference>
<comment type="pathway">
    <text evidence="2">Amino-acid biosynthesis; L-valine biosynthesis; L-valine from pyruvate: step 1/4.</text>
</comment>
<dbReference type="InterPro" id="IPR002912">
    <property type="entry name" value="ACT_dom"/>
</dbReference>
<dbReference type="InterPro" id="IPR039557">
    <property type="entry name" value="AHAS_ACT"/>
</dbReference>
<evidence type="ECO:0000256" key="2">
    <source>
        <dbReference type="ARBA" id="ARBA00005025"/>
    </source>
</evidence>
<evidence type="ECO:0000256" key="3">
    <source>
        <dbReference type="ARBA" id="ARBA00006341"/>
    </source>
</evidence>
<dbReference type="UniPathway" id="UPA00049">
    <property type="reaction ID" value="UER00059"/>
</dbReference>
<evidence type="ECO:0000256" key="1">
    <source>
        <dbReference type="ARBA" id="ARBA00004974"/>
    </source>
</evidence>
<dbReference type="GO" id="GO:0005829">
    <property type="term" value="C:cytosol"/>
    <property type="evidence" value="ECO:0007669"/>
    <property type="project" value="TreeGrafter"/>
</dbReference>
<comment type="catalytic activity">
    <reaction evidence="8">
        <text>2 pyruvate + H(+) = (2S)-2-acetolactate + CO2</text>
        <dbReference type="Rhea" id="RHEA:25249"/>
        <dbReference type="ChEBI" id="CHEBI:15361"/>
        <dbReference type="ChEBI" id="CHEBI:15378"/>
        <dbReference type="ChEBI" id="CHEBI:16526"/>
        <dbReference type="ChEBI" id="CHEBI:58476"/>
        <dbReference type="EC" id="2.2.1.6"/>
    </reaction>
</comment>
<gene>
    <name evidence="10" type="ORF">SAMN06265219_11013</name>
</gene>
<dbReference type="SUPFAM" id="SSF55021">
    <property type="entry name" value="ACT-like"/>
    <property type="match status" value="2"/>
</dbReference>
<dbReference type="Pfam" id="PF10369">
    <property type="entry name" value="ALS_ss_C"/>
    <property type="match status" value="1"/>
</dbReference>
<comment type="pathway">
    <text evidence="1">Amino-acid biosynthesis; L-isoleucine biosynthesis; L-isoleucine from 2-oxobutanoate: step 1/4.</text>
</comment>
<dbReference type="AlphaFoldDB" id="A0A521E057"/>
<dbReference type="EC" id="2.2.1.6" evidence="5"/>
<dbReference type="InterPro" id="IPR045865">
    <property type="entry name" value="ACT-like_dom_sf"/>
</dbReference>
<comment type="similarity">
    <text evidence="3">Belongs to the acetolactate synthase small subunit family.</text>
</comment>
<protein>
    <recommendedName>
        <fullName evidence="5">acetolactate synthase</fullName>
        <ecNumber evidence="5">2.2.1.6</ecNumber>
    </recommendedName>
</protein>
<dbReference type="CDD" id="cd04878">
    <property type="entry name" value="ACT_AHAS"/>
    <property type="match status" value="1"/>
</dbReference>
<proteinExistence type="inferred from homology"/>
<evidence type="ECO:0000256" key="8">
    <source>
        <dbReference type="ARBA" id="ARBA00048670"/>
    </source>
</evidence>
<name>A0A521E057_9BACT</name>
<dbReference type="GO" id="GO:0009097">
    <property type="term" value="P:isoleucine biosynthetic process"/>
    <property type="evidence" value="ECO:0007669"/>
    <property type="project" value="UniProtKB-UniPathway"/>
</dbReference>
<feature type="domain" description="ACT" evidence="9">
    <location>
        <begin position="30"/>
        <end position="104"/>
    </location>
</feature>
<sequence>MYSQWFRVDRESQKLDWSDLMNTSDKQEFTITAYTENHVGLLHRITIIFTKRKINIESLTTSESETEGIHRFTIAVTETLDQVIKVVKQIEKQVEVLKADYYTKKEVVQQELALYKISTKSLTNGLEIERIVREHNARFLTIEEHFVVIEKSGFRRETKALFDELKPYGINEFVRSGRIAVSRQRDGIGKDVEKLLAEAEA</sequence>
<evidence type="ECO:0000256" key="6">
    <source>
        <dbReference type="ARBA" id="ARBA00022605"/>
    </source>
</evidence>
<dbReference type="Pfam" id="PF22629">
    <property type="entry name" value="ACT_AHAS_ss"/>
    <property type="match status" value="1"/>
</dbReference>
<evidence type="ECO:0000256" key="5">
    <source>
        <dbReference type="ARBA" id="ARBA00013145"/>
    </source>
</evidence>
<dbReference type="UniPathway" id="UPA00047">
    <property type="reaction ID" value="UER00055"/>
</dbReference>
<dbReference type="Proteomes" id="UP000317557">
    <property type="component" value="Unassembled WGS sequence"/>
</dbReference>
<dbReference type="PANTHER" id="PTHR30239:SF0">
    <property type="entry name" value="ACETOLACTATE SYNTHASE SMALL SUBUNIT 1, CHLOROPLASTIC"/>
    <property type="match status" value="1"/>
</dbReference>
<evidence type="ECO:0000313" key="11">
    <source>
        <dbReference type="Proteomes" id="UP000317557"/>
    </source>
</evidence>
<evidence type="ECO:0000256" key="4">
    <source>
        <dbReference type="ARBA" id="ARBA00011744"/>
    </source>
</evidence>
<comment type="subunit">
    <text evidence="4">Dimer of large and small chains.</text>
</comment>
<evidence type="ECO:0000256" key="7">
    <source>
        <dbReference type="ARBA" id="ARBA00023304"/>
    </source>
</evidence>
<dbReference type="GO" id="GO:0003984">
    <property type="term" value="F:acetolactate synthase activity"/>
    <property type="evidence" value="ECO:0007669"/>
    <property type="project" value="UniProtKB-EC"/>
</dbReference>
<dbReference type="Gene3D" id="3.30.70.260">
    <property type="match status" value="1"/>
</dbReference>
<evidence type="ECO:0000313" key="10">
    <source>
        <dbReference type="EMBL" id="SMO77262.1"/>
    </source>
</evidence>
<dbReference type="GO" id="GO:1990610">
    <property type="term" value="F:acetolactate synthase regulator activity"/>
    <property type="evidence" value="ECO:0007669"/>
    <property type="project" value="InterPro"/>
</dbReference>
<dbReference type="InterPro" id="IPR004789">
    <property type="entry name" value="Acetalactate_synth_ssu"/>
</dbReference>
<accession>A0A521E057</accession>